<comment type="function">
    <text evidence="1">Putative pheromone receptor.</text>
</comment>
<proteinExistence type="inferred from homology"/>
<feature type="transmembrane region" description="Helical" evidence="13">
    <location>
        <begin position="127"/>
        <end position="146"/>
    </location>
</feature>
<dbReference type="FunFam" id="1.20.1070.10:FF:000033">
    <property type="entry name" value="Vomeronasal type-1 receptor"/>
    <property type="match status" value="1"/>
</dbReference>
<keyword evidence="8 13" id="KW-0297">G-protein coupled receptor</keyword>
<comment type="subcellular location">
    <subcellularLocation>
        <location evidence="2 13">Cell membrane</location>
        <topology evidence="2 13">Multi-pass membrane protein</topology>
    </subcellularLocation>
</comment>
<comment type="similarity">
    <text evidence="3 13">Belongs to the G-protein coupled receptor 1 family.</text>
</comment>
<keyword evidence="11" id="KW-0325">Glycoprotein</keyword>
<dbReference type="PANTHER" id="PTHR24062">
    <property type="entry name" value="VOMERONASAL TYPE-1 RECEPTOR"/>
    <property type="match status" value="1"/>
</dbReference>
<evidence type="ECO:0000256" key="6">
    <source>
        <dbReference type="ARBA" id="ARBA00022692"/>
    </source>
</evidence>
<keyword evidence="10 13" id="KW-0675">Receptor</keyword>
<dbReference type="GO" id="GO:0007606">
    <property type="term" value="P:sensory perception of chemical stimulus"/>
    <property type="evidence" value="ECO:0007669"/>
    <property type="project" value="UniProtKB-ARBA"/>
</dbReference>
<evidence type="ECO:0000256" key="2">
    <source>
        <dbReference type="ARBA" id="ARBA00004651"/>
    </source>
</evidence>
<reference evidence="15" key="1">
    <citation type="submission" date="2022-06" db="EMBL/GenBank/DDBJ databases">
        <authorList>
            <person name="Andreotti S."/>
            <person name="Wyler E."/>
        </authorList>
    </citation>
    <scope>NUCLEOTIDE SEQUENCE</scope>
</reference>
<evidence type="ECO:0000256" key="4">
    <source>
        <dbReference type="ARBA" id="ARBA00022475"/>
    </source>
</evidence>
<dbReference type="SUPFAM" id="SSF81321">
    <property type="entry name" value="Family A G protein-coupled receptor-like"/>
    <property type="match status" value="1"/>
</dbReference>
<dbReference type="GO" id="GO:0005886">
    <property type="term" value="C:plasma membrane"/>
    <property type="evidence" value="ECO:0007669"/>
    <property type="project" value="UniProtKB-SubCell"/>
</dbReference>
<evidence type="ECO:0000256" key="8">
    <source>
        <dbReference type="ARBA" id="ARBA00023040"/>
    </source>
</evidence>
<keyword evidence="9 13" id="KW-0472">Membrane</keyword>
<evidence type="ECO:0000256" key="5">
    <source>
        <dbReference type="ARBA" id="ARBA00022507"/>
    </source>
</evidence>
<protein>
    <recommendedName>
        <fullName evidence="13">Vomeronasal type-1 receptor</fullName>
    </recommendedName>
</protein>
<dbReference type="GO" id="GO:0016503">
    <property type="term" value="F:pheromone receptor activity"/>
    <property type="evidence" value="ECO:0007669"/>
    <property type="project" value="InterPro"/>
</dbReference>
<evidence type="ECO:0000313" key="15">
    <source>
        <dbReference type="EMBL" id="CAH7414722.1"/>
    </source>
</evidence>
<evidence type="ECO:0000256" key="13">
    <source>
        <dbReference type="RuleBase" id="RU364061"/>
    </source>
</evidence>
<keyword evidence="4 13" id="KW-1003">Cell membrane</keyword>
<keyword evidence="5 13" id="KW-0589">Pheromone response</keyword>
<dbReference type="PRINTS" id="PR01534">
    <property type="entry name" value="VOMERONASL1R"/>
</dbReference>
<feature type="domain" description="G-protein coupled receptors family 1 profile" evidence="14">
    <location>
        <begin position="22"/>
        <end position="286"/>
    </location>
</feature>
<feature type="transmembrane region" description="Helical" evidence="13">
    <location>
        <begin position="235"/>
        <end position="260"/>
    </location>
</feature>
<keyword evidence="6 13" id="KW-0812">Transmembrane</keyword>
<dbReference type="GO" id="GO:0019236">
    <property type="term" value="P:response to pheromone"/>
    <property type="evidence" value="ECO:0007669"/>
    <property type="project" value="UniProtKB-KW"/>
</dbReference>
<comment type="caution">
    <text evidence="15">The sequence shown here is derived from an EMBL/GenBank/DDBJ whole genome shotgun (WGS) entry which is preliminary data.</text>
</comment>
<evidence type="ECO:0000256" key="1">
    <source>
        <dbReference type="ARBA" id="ARBA00003878"/>
    </source>
</evidence>
<dbReference type="EMBL" id="CALSGD010001621">
    <property type="protein sequence ID" value="CAH7414722.1"/>
    <property type="molecule type" value="Genomic_DNA"/>
</dbReference>
<keyword evidence="16" id="KW-1185">Reference proteome</keyword>
<evidence type="ECO:0000256" key="3">
    <source>
        <dbReference type="ARBA" id="ARBA00010663"/>
    </source>
</evidence>
<evidence type="ECO:0000256" key="11">
    <source>
        <dbReference type="ARBA" id="ARBA00023180"/>
    </source>
</evidence>
<dbReference type="Pfam" id="PF03402">
    <property type="entry name" value="V1R"/>
    <property type="match status" value="1"/>
</dbReference>
<evidence type="ECO:0000256" key="12">
    <source>
        <dbReference type="ARBA" id="ARBA00023224"/>
    </source>
</evidence>
<feature type="transmembrane region" description="Helical" evidence="13">
    <location>
        <begin position="179"/>
        <end position="208"/>
    </location>
</feature>
<dbReference type="Proteomes" id="UP001152836">
    <property type="component" value="Unassembled WGS sequence"/>
</dbReference>
<keyword evidence="12 13" id="KW-0807">Transducer</keyword>
<feature type="transmembrane region" description="Helical" evidence="13">
    <location>
        <begin position="266"/>
        <end position="286"/>
    </location>
</feature>
<name>A0AAV0AAP2_PHORO</name>
<dbReference type="PROSITE" id="PS50262">
    <property type="entry name" value="G_PROTEIN_RECEP_F1_2"/>
    <property type="match status" value="1"/>
</dbReference>
<dbReference type="InterPro" id="IPR004072">
    <property type="entry name" value="Vmron_rcpt_1"/>
</dbReference>
<gene>
    <name evidence="15" type="primary">Vom1r19</name>
    <name evidence="15" type="ORF">PHOROB_LOCUS16803</name>
</gene>
<evidence type="ECO:0000259" key="14">
    <source>
        <dbReference type="PROSITE" id="PS50262"/>
    </source>
</evidence>
<feature type="transmembrane region" description="Helical" evidence="13">
    <location>
        <begin position="6"/>
        <end position="27"/>
    </location>
</feature>
<sequence>MATTDVAIGVIFLAQTVIGILGNSYLLHHYLLFLFRGYRLKPTDYILQHLTTANFLSLLCKGVPQTMAAFGMKDFLQDIGCKLVFYVHRVGRAVSISSTCFLSVFQAIAISPMGSTWAKYKFQAPRYIGSSICLAWILSLLANIAYPVHMNGKFSNVNITHLKEFEYCYAVRHDKVSDILYAILVSSPDVFCVGMMLCSSSFMVCILYRHKQRIKHIHRSNFSLRSSPESRATKTILLLVSTFVCFYTVSCILHIHFALVYHPTQLIVNVAAIVSGCFPTLSPFLLMSYDSCVFSLCFQCARNRKY</sequence>
<dbReference type="AlphaFoldDB" id="A0AAV0AAP2"/>
<dbReference type="Gene3D" id="1.20.1070.10">
    <property type="entry name" value="Rhodopsin 7-helix transmembrane proteins"/>
    <property type="match status" value="1"/>
</dbReference>
<evidence type="ECO:0000313" key="16">
    <source>
        <dbReference type="Proteomes" id="UP001152836"/>
    </source>
</evidence>
<accession>A0AAV0AAP2</accession>
<keyword evidence="7 13" id="KW-1133">Transmembrane helix</keyword>
<organism evidence="15 16">
    <name type="scientific">Phodopus roborovskii</name>
    <name type="common">Roborovski's desert hamster</name>
    <name type="synonym">Cricetulus roborovskii</name>
    <dbReference type="NCBI Taxonomy" id="109678"/>
    <lineage>
        <taxon>Eukaryota</taxon>
        <taxon>Metazoa</taxon>
        <taxon>Chordata</taxon>
        <taxon>Craniata</taxon>
        <taxon>Vertebrata</taxon>
        <taxon>Euteleostomi</taxon>
        <taxon>Mammalia</taxon>
        <taxon>Eutheria</taxon>
        <taxon>Euarchontoglires</taxon>
        <taxon>Glires</taxon>
        <taxon>Rodentia</taxon>
        <taxon>Myomorpha</taxon>
        <taxon>Muroidea</taxon>
        <taxon>Cricetidae</taxon>
        <taxon>Cricetinae</taxon>
        <taxon>Phodopus</taxon>
    </lineage>
</organism>
<evidence type="ECO:0000256" key="7">
    <source>
        <dbReference type="ARBA" id="ARBA00022989"/>
    </source>
</evidence>
<evidence type="ECO:0000256" key="9">
    <source>
        <dbReference type="ARBA" id="ARBA00023136"/>
    </source>
</evidence>
<evidence type="ECO:0000256" key="10">
    <source>
        <dbReference type="ARBA" id="ARBA00023170"/>
    </source>
</evidence>
<dbReference type="InterPro" id="IPR017452">
    <property type="entry name" value="GPCR_Rhodpsn_7TM"/>
</dbReference>